<organism evidence="1">
    <name type="scientific">Siphoviridae sp. ctQWG7</name>
    <dbReference type="NCBI Taxonomy" id="2825493"/>
    <lineage>
        <taxon>Viruses</taxon>
        <taxon>Duplodnaviria</taxon>
        <taxon>Heunggongvirae</taxon>
        <taxon>Uroviricota</taxon>
        <taxon>Caudoviricetes</taxon>
    </lineage>
</organism>
<protein>
    <submittedName>
        <fullName evidence="1">Uncharacterized protein</fullName>
    </submittedName>
</protein>
<proteinExistence type="predicted"/>
<accession>A0A8S5PGW4</accession>
<name>A0A8S5PGW4_9CAUD</name>
<evidence type="ECO:0000313" key="1">
    <source>
        <dbReference type="EMBL" id="DAE06326.1"/>
    </source>
</evidence>
<dbReference type="EMBL" id="BK015433">
    <property type="protein sequence ID" value="DAE06326.1"/>
    <property type="molecule type" value="Genomic_DNA"/>
</dbReference>
<reference evidence="1" key="1">
    <citation type="journal article" date="2021" name="Proc. Natl. Acad. Sci. U.S.A.">
        <title>A Catalog of Tens of Thousands of Viruses from Human Metagenomes Reveals Hidden Associations with Chronic Diseases.</title>
        <authorList>
            <person name="Tisza M.J."/>
            <person name="Buck C.B."/>
        </authorList>
    </citation>
    <scope>NUCLEOTIDE SEQUENCE</scope>
    <source>
        <strain evidence="1">CtQWG7</strain>
    </source>
</reference>
<sequence length="40" mass="4637">MTGRNRLLLSCIIQTSQFDWFSFCPNFDDIKSQGISPLRT</sequence>